<sequence length="49" mass="5060">MRAYQLSRTSGDRRFGGGKPVGVAGLLQGSSSVIAAGLRADRPEILSVT</sequence>
<organism evidence="1">
    <name type="scientific">Mycobacterium xenopi 4042</name>
    <dbReference type="NCBI Taxonomy" id="1299334"/>
    <lineage>
        <taxon>Bacteria</taxon>
        <taxon>Bacillati</taxon>
        <taxon>Actinomycetota</taxon>
        <taxon>Actinomycetes</taxon>
        <taxon>Mycobacteriales</taxon>
        <taxon>Mycobacteriaceae</taxon>
        <taxon>Mycobacterium</taxon>
    </lineage>
</organism>
<protein>
    <submittedName>
        <fullName evidence="1">Uncharacterized protein</fullName>
    </submittedName>
</protein>
<dbReference type="EMBL" id="JAOB01000027">
    <property type="protein sequence ID" value="EUA65475.1"/>
    <property type="molecule type" value="Genomic_DNA"/>
</dbReference>
<name>X8DD99_MYCXE</name>
<gene>
    <name evidence="1" type="ORF">I553_10772</name>
</gene>
<evidence type="ECO:0000313" key="1">
    <source>
        <dbReference type="EMBL" id="EUA65475.1"/>
    </source>
</evidence>
<accession>X8DD99</accession>
<proteinExistence type="predicted"/>
<comment type="caution">
    <text evidence="1">The sequence shown here is derived from an EMBL/GenBank/DDBJ whole genome shotgun (WGS) entry which is preliminary data.</text>
</comment>
<reference evidence="1" key="1">
    <citation type="submission" date="2014-01" db="EMBL/GenBank/DDBJ databases">
        <authorList>
            <person name="Brown-Elliot B."/>
            <person name="Wallace R."/>
            <person name="Lenaerts A."/>
            <person name="Ordway D."/>
            <person name="DeGroote M.A."/>
            <person name="Parker T."/>
            <person name="Sizemore C."/>
            <person name="Tallon L.J."/>
            <person name="Sadzewicz L.K."/>
            <person name="Sengamalay N."/>
            <person name="Fraser C.M."/>
            <person name="Hine E."/>
            <person name="Shefchek K.A."/>
            <person name="Das S.P."/>
            <person name="Tettelin H."/>
        </authorList>
    </citation>
    <scope>NUCLEOTIDE SEQUENCE [LARGE SCALE GENOMIC DNA]</scope>
    <source>
        <strain evidence="1">4042</strain>
    </source>
</reference>
<dbReference type="AlphaFoldDB" id="X8DD99"/>